<gene>
    <name evidence="3" type="ORF">EAH69_09740</name>
</gene>
<evidence type="ECO:0000313" key="4">
    <source>
        <dbReference type="Proteomes" id="UP000275348"/>
    </source>
</evidence>
<evidence type="ECO:0008006" key="5">
    <source>
        <dbReference type="Google" id="ProtNLM"/>
    </source>
</evidence>
<comment type="caution">
    <text evidence="3">The sequence shown here is derived from an EMBL/GenBank/DDBJ whole genome shotgun (WGS) entry which is preliminary data.</text>
</comment>
<dbReference type="Gene3D" id="3.40.1350.120">
    <property type="match status" value="1"/>
</dbReference>
<dbReference type="AlphaFoldDB" id="A0A3L9M9G8"/>
<keyword evidence="4" id="KW-1185">Reference proteome</keyword>
<organism evidence="3 4">
    <name type="scientific">Faecalibacter macacae</name>
    <dbReference type="NCBI Taxonomy" id="1859289"/>
    <lineage>
        <taxon>Bacteria</taxon>
        <taxon>Pseudomonadati</taxon>
        <taxon>Bacteroidota</taxon>
        <taxon>Flavobacteriia</taxon>
        <taxon>Flavobacteriales</taxon>
        <taxon>Weeksellaceae</taxon>
        <taxon>Faecalibacter</taxon>
    </lineage>
</organism>
<sequence>MEQIMRDTYEGKLKPGKLSATHIRETYNELNKGTGEGYGKDWNKMNPDTIEPTTLHLQQNIFKFSMAKDHAMLLEINNLLTKNGKKTGWEEFKTEVLKLNKIYNINYLQAEWQTARQAGNHAANWEQYQKRKHLYPNLKYKTQEDDRVRDEHDKLKNVVAPIDSKFWKIYYPPNGWRCRCYVVQTAEDTTKEEDLPEVDPRDVKPEFRNNIAISGEIYKETDSNRGKPHTFFSLANQADNETKKAFELMKLKTPSQLRFKADNYATVKVNPFTDTRPDELLGNYRTAVLLANKQGVNIELRPQINGKIITGISNPEYLIEGKLADRKSPESKNYKKTLKKANDQGCEVVVFDLSKNNDSVENALNSIENILSMIQNNKPVHPNIKEVYIISSDRKIIKHYLRKKAD</sequence>
<proteinExistence type="predicted"/>
<dbReference type="InterPro" id="IPR006528">
    <property type="entry name" value="Phage_head_morphogenesis_dom"/>
</dbReference>
<feature type="domain" description="Phage head morphogenesis" evidence="1">
    <location>
        <begin position="90"/>
        <end position="182"/>
    </location>
</feature>
<feature type="domain" description="tRNA nuclease CdiA C-terminal" evidence="2">
    <location>
        <begin position="314"/>
        <end position="396"/>
    </location>
</feature>
<protein>
    <recommendedName>
        <fullName evidence="5">Phage head morphogenesis domain-containing protein</fullName>
    </recommendedName>
</protein>
<accession>A0A3L9M9G8</accession>
<dbReference type="Pfam" id="PF04233">
    <property type="entry name" value="Phage_Mu_F"/>
    <property type="match status" value="1"/>
</dbReference>
<name>A0A3L9M9G8_9FLAO</name>
<dbReference type="InterPro" id="IPR040559">
    <property type="entry name" value="CdiA_C"/>
</dbReference>
<evidence type="ECO:0000259" key="2">
    <source>
        <dbReference type="Pfam" id="PF18451"/>
    </source>
</evidence>
<dbReference type="Proteomes" id="UP000275348">
    <property type="component" value="Unassembled WGS sequence"/>
</dbReference>
<dbReference type="Pfam" id="PF18451">
    <property type="entry name" value="CdiA_C"/>
    <property type="match status" value="1"/>
</dbReference>
<evidence type="ECO:0000313" key="3">
    <source>
        <dbReference type="EMBL" id="RLZ08586.1"/>
    </source>
</evidence>
<reference evidence="3 4" key="1">
    <citation type="submission" date="2018-10" db="EMBL/GenBank/DDBJ databases">
        <authorList>
            <person name="Chen X."/>
        </authorList>
    </citation>
    <scope>NUCLEOTIDE SEQUENCE [LARGE SCALE GENOMIC DNA]</scope>
    <source>
        <strain evidence="3 4">YIM 102668</strain>
    </source>
</reference>
<evidence type="ECO:0000259" key="1">
    <source>
        <dbReference type="Pfam" id="PF04233"/>
    </source>
</evidence>
<dbReference type="EMBL" id="RDOJ01000013">
    <property type="protein sequence ID" value="RLZ08586.1"/>
    <property type="molecule type" value="Genomic_DNA"/>
</dbReference>